<comment type="caution">
    <text evidence="4">The sequence shown here is derived from an EMBL/GenBank/DDBJ whole genome shotgun (WGS) entry which is preliminary data.</text>
</comment>
<dbReference type="PANTHER" id="PTHR30069">
    <property type="entry name" value="TONB-DEPENDENT OUTER MEMBRANE RECEPTOR"/>
    <property type="match status" value="1"/>
</dbReference>
<accession>A0A642A6H7</accession>
<evidence type="ECO:0000259" key="3">
    <source>
        <dbReference type="Pfam" id="PF07715"/>
    </source>
</evidence>
<dbReference type="GO" id="GO:0009279">
    <property type="term" value="C:cell outer membrane"/>
    <property type="evidence" value="ECO:0007669"/>
    <property type="project" value="UniProtKB-SubCell"/>
</dbReference>
<proteinExistence type="inferred from homology"/>
<dbReference type="GO" id="GO:0015344">
    <property type="term" value="F:siderophore uptake transmembrane transporter activity"/>
    <property type="evidence" value="ECO:0007669"/>
    <property type="project" value="TreeGrafter"/>
</dbReference>
<organism evidence="4">
    <name type="scientific">Bacteroides ovatus</name>
    <dbReference type="NCBI Taxonomy" id="28116"/>
    <lineage>
        <taxon>Bacteria</taxon>
        <taxon>Pseudomonadati</taxon>
        <taxon>Bacteroidota</taxon>
        <taxon>Bacteroidia</taxon>
        <taxon>Bacteroidales</taxon>
        <taxon>Bacteroidaceae</taxon>
        <taxon>Bacteroides</taxon>
    </lineage>
</organism>
<dbReference type="AlphaFoldDB" id="A0A642A6H7"/>
<keyword evidence="2" id="KW-1134">Transmembrane beta strand</keyword>
<dbReference type="EMBL" id="VWGG01000102">
    <property type="protein sequence ID" value="KAA4560236.1"/>
    <property type="molecule type" value="Genomic_DNA"/>
</dbReference>
<dbReference type="InterPro" id="IPR039426">
    <property type="entry name" value="TonB-dep_rcpt-like"/>
</dbReference>
<comment type="similarity">
    <text evidence="2">Belongs to the TonB-dependent receptor family.</text>
</comment>
<gene>
    <name evidence="4" type="ORF">F3B65_27270</name>
</gene>
<keyword evidence="1" id="KW-0732">Signal</keyword>
<dbReference type="Gene3D" id="2.170.130.10">
    <property type="entry name" value="TonB-dependent receptor, plug domain"/>
    <property type="match status" value="1"/>
</dbReference>
<keyword evidence="2" id="KW-0998">Cell outer membrane</keyword>
<feature type="non-terminal residue" evidence="4">
    <location>
        <position position="163"/>
    </location>
</feature>
<sequence>MLKKGMGKSILMTVLITGNVIWGGTVVYAEEGLQQFNLDQMVVTATRTMKELQEVPSSVSVVTSQDIEERNINSVPEALQTLPGVYMNQAAQGGIQIRGFSSSDILVLLDGLPMNTTYSNGMEWEMVPVEKIARIEVVRGAGSSLYGGRAVGAVVNIITKDNP</sequence>
<reference evidence="4" key="1">
    <citation type="journal article" date="2019" name="Nat. Med.">
        <title>A library of human gut bacterial isolates paired with longitudinal multiomics data enables mechanistic microbiome research.</title>
        <authorList>
            <person name="Poyet M."/>
            <person name="Groussin M."/>
            <person name="Gibbons S.M."/>
            <person name="Avila-Pacheco J."/>
            <person name="Jiang X."/>
            <person name="Kearney S.M."/>
            <person name="Perrotta A.R."/>
            <person name="Berdy B."/>
            <person name="Zhao S."/>
            <person name="Lieberman T.D."/>
            <person name="Swanson P.K."/>
            <person name="Smith M."/>
            <person name="Roesemann S."/>
            <person name="Alexander J.E."/>
            <person name="Rich S.A."/>
            <person name="Livny J."/>
            <person name="Vlamakis H."/>
            <person name="Clish C."/>
            <person name="Bullock K."/>
            <person name="Deik A."/>
            <person name="Scott J."/>
            <person name="Pierce K.A."/>
            <person name="Xavier R.J."/>
            <person name="Alm E.J."/>
        </authorList>
    </citation>
    <scope>NUCLEOTIDE SEQUENCE</scope>
    <source>
        <strain evidence="4">BIOML-A32</strain>
    </source>
</reference>
<keyword evidence="2" id="KW-0472">Membrane</keyword>
<name>A0A642A6H7_BACOV</name>
<dbReference type="InterPro" id="IPR037066">
    <property type="entry name" value="Plug_dom_sf"/>
</dbReference>
<evidence type="ECO:0000313" key="4">
    <source>
        <dbReference type="EMBL" id="KAA4560236.1"/>
    </source>
</evidence>
<comment type="subcellular location">
    <subcellularLocation>
        <location evidence="2">Cell outer membrane</location>
        <topology evidence="2">Multi-pass membrane protein</topology>
    </subcellularLocation>
</comment>
<feature type="domain" description="TonB-dependent receptor plug" evidence="3">
    <location>
        <begin position="52"/>
        <end position="154"/>
    </location>
</feature>
<dbReference type="PROSITE" id="PS52016">
    <property type="entry name" value="TONB_DEPENDENT_REC_3"/>
    <property type="match status" value="1"/>
</dbReference>
<evidence type="ECO:0000256" key="1">
    <source>
        <dbReference type="ARBA" id="ARBA00022729"/>
    </source>
</evidence>
<keyword evidence="2" id="KW-0813">Transport</keyword>
<evidence type="ECO:0000256" key="2">
    <source>
        <dbReference type="PROSITE-ProRule" id="PRU01360"/>
    </source>
</evidence>
<keyword evidence="2" id="KW-0812">Transmembrane</keyword>
<dbReference type="SUPFAM" id="SSF56935">
    <property type="entry name" value="Porins"/>
    <property type="match status" value="1"/>
</dbReference>
<dbReference type="Pfam" id="PF07715">
    <property type="entry name" value="Plug"/>
    <property type="match status" value="1"/>
</dbReference>
<dbReference type="GO" id="GO:0044718">
    <property type="term" value="P:siderophore transmembrane transport"/>
    <property type="evidence" value="ECO:0007669"/>
    <property type="project" value="TreeGrafter"/>
</dbReference>
<dbReference type="PANTHER" id="PTHR30069:SF29">
    <property type="entry name" value="HEMOGLOBIN AND HEMOGLOBIN-HAPTOGLOBIN-BINDING PROTEIN 1-RELATED"/>
    <property type="match status" value="1"/>
</dbReference>
<dbReference type="InterPro" id="IPR012910">
    <property type="entry name" value="Plug_dom"/>
</dbReference>
<protein>
    <submittedName>
        <fullName evidence="4">TonB-dependent receptor plug domain-containing protein</fullName>
    </submittedName>
</protein>
<keyword evidence="4" id="KW-0675">Receptor</keyword>